<dbReference type="InterPro" id="IPR006201">
    <property type="entry name" value="Neur_channel"/>
</dbReference>
<name>A0A2A6BXM5_PRIPA</name>
<evidence type="ECO:0000256" key="3">
    <source>
        <dbReference type="ARBA" id="ARBA00022989"/>
    </source>
</evidence>
<dbReference type="InterPro" id="IPR036734">
    <property type="entry name" value="Neur_chan_lig-bd_sf"/>
</dbReference>
<dbReference type="GO" id="GO:0005230">
    <property type="term" value="F:extracellular ligand-gated monoatomic ion channel activity"/>
    <property type="evidence" value="ECO:0007669"/>
    <property type="project" value="InterPro"/>
</dbReference>
<dbReference type="AlphaFoldDB" id="A0A2A6BXM5"/>
<sequence>MLLLFLFSPVSFDADYDISDAKNLLNDTIEDYDYELEYVSQPLIKYPAASDKYRQYLNDLHSLYSDLMENYEKNLSPVFSNSSNPLGFEIPPMVVGLTVSLVTILGLTWTDERLSWNRSNQSINELVSKSQQSVRVTHTGFAKYRATLDLRCLCSLKLDDYPFDRQSCDLMFFAFQHTKDTIVLTANTQTSDGWLIDSDAWSITNFTNVSYIFSPDPEYGSGATNFTLEIERNYGFFITFIIFPTTLLAAICIIAMFHEIIDSVNRLEKIGIGIASLAAVTLILNIIADEIPRKKTISVIAQYILANICTLTAAILVVIFNPLGFIETLLSKYRMRSHKLSPSKACNFYSKYEDVNNRIVSTCGTPPLSGPLNETVYGQEVSRLDNSTYKVYDLFGTNQREAKALCEYILTNYGGDPVFCCSTGLDSLTIIVLCMLGIILFCAVTVAYYNMVKARSSSEFTPNIRPISPSPPYTPIDMERRPLRVLVSQC</sequence>
<evidence type="ECO:0000313" key="5">
    <source>
        <dbReference type="EnsemblMetazoa" id="PPA05332.1"/>
    </source>
</evidence>
<dbReference type="PANTHER" id="PTHR18945">
    <property type="entry name" value="NEUROTRANSMITTER GATED ION CHANNEL"/>
    <property type="match status" value="1"/>
</dbReference>
<dbReference type="Proteomes" id="UP000005239">
    <property type="component" value="Unassembled WGS sequence"/>
</dbReference>
<keyword evidence="3" id="KW-1133">Transmembrane helix</keyword>
<comment type="subcellular location">
    <subcellularLocation>
        <location evidence="1">Membrane</location>
        <topology evidence="1">Multi-pass membrane protein</topology>
    </subcellularLocation>
</comment>
<evidence type="ECO:0000313" key="6">
    <source>
        <dbReference type="Proteomes" id="UP000005239"/>
    </source>
</evidence>
<evidence type="ECO:0000256" key="1">
    <source>
        <dbReference type="ARBA" id="ARBA00004141"/>
    </source>
</evidence>
<dbReference type="PROSITE" id="PS00236">
    <property type="entry name" value="NEUROTR_ION_CHANNEL"/>
    <property type="match status" value="1"/>
</dbReference>
<dbReference type="InterPro" id="IPR006202">
    <property type="entry name" value="Neur_chan_lig-bd"/>
</dbReference>
<proteinExistence type="predicted"/>
<dbReference type="Gene3D" id="2.70.170.10">
    <property type="entry name" value="Neurotransmitter-gated ion-channel ligand-binding domain"/>
    <property type="match status" value="2"/>
</dbReference>
<organism evidence="5 6">
    <name type="scientific">Pristionchus pacificus</name>
    <name type="common">Parasitic nematode worm</name>
    <dbReference type="NCBI Taxonomy" id="54126"/>
    <lineage>
        <taxon>Eukaryota</taxon>
        <taxon>Metazoa</taxon>
        <taxon>Ecdysozoa</taxon>
        <taxon>Nematoda</taxon>
        <taxon>Chromadorea</taxon>
        <taxon>Rhabditida</taxon>
        <taxon>Rhabditina</taxon>
        <taxon>Diplogasteromorpha</taxon>
        <taxon>Diplogasteroidea</taxon>
        <taxon>Neodiplogasteridae</taxon>
        <taxon>Pristionchus</taxon>
    </lineage>
</organism>
<protein>
    <submittedName>
        <fullName evidence="5">Transmembrane ion channel</fullName>
    </submittedName>
</protein>
<reference evidence="5" key="2">
    <citation type="submission" date="2022-06" db="UniProtKB">
        <authorList>
            <consortium name="EnsemblMetazoa"/>
        </authorList>
    </citation>
    <scope>IDENTIFICATION</scope>
    <source>
        <strain evidence="5">PS312</strain>
    </source>
</reference>
<gene>
    <name evidence="5" type="primary">WBGene00094886</name>
</gene>
<reference evidence="6" key="1">
    <citation type="journal article" date="2008" name="Nat. Genet.">
        <title>The Pristionchus pacificus genome provides a unique perspective on nematode lifestyle and parasitism.</title>
        <authorList>
            <person name="Dieterich C."/>
            <person name="Clifton S.W."/>
            <person name="Schuster L.N."/>
            <person name="Chinwalla A."/>
            <person name="Delehaunty K."/>
            <person name="Dinkelacker I."/>
            <person name="Fulton L."/>
            <person name="Fulton R."/>
            <person name="Godfrey J."/>
            <person name="Minx P."/>
            <person name="Mitreva M."/>
            <person name="Roeseler W."/>
            <person name="Tian H."/>
            <person name="Witte H."/>
            <person name="Yang S.P."/>
            <person name="Wilson R.K."/>
            <person name="Sommer R.J."/>
        </authorList>
    </citation>
    <scope>NUCLEOTIDE SEQUENCE [LARGE SCALE GENOMIC DNA]</scope>
    <source>
        <strain evidence="6">PS312</strain>
    </source>
</reference>
<dbReference type="SUPFAM" id="SSF63712">
    <property type="entry name" value="Nicotinic receptor ligand binding domain-like"/>
    <property type="match status" value="1"/>
</dbReference>
<dbReference type="Pfam" id="PF02931">
    <property type="entry name" value="Neur_chan_LBD"/>
    <property type="match status" value="1"/>
</dbReference>
<dbReference type="GO" id="GO:0016020">
    <property type="term" value="C:membrane"/>
    <property type="evidence" value="ECO:0007669"/>
    <property type="project" value="UniProtKB-SubCell"/>
</dbReference>
<dbReference type="InterPro" id="IPR036719">
    <property type="entry name" value="Neuro-gated_channel_TM_sf"/>
</dbReference>
<evidence type="ECO:0000256" key="2">
    <source>
        <dbReference type="ARBA" id="ARBA00022692"/>
    </source>
</evidence>
<keyword evidence="4" id="KW-0472">Membrane</keyword>
<dbReference type="InterPro" id="IPR038050">
    <property type="entry name" value="Neuro_actylchol_rec"/>
</dbReference>
<dbReference type="InterPro" id="IPR018000">
    <property type="entry name" value="Neurotransmitter_ion_chnl_CS"/>
</dbReference>
<keyword evidence="6" id="KW-1185">Reference proteome</keyword>
<evidence type="ECO:0000256" key="4">
    <source>
        <dbReference type="ARBA" id="ARBA00023136"/>
    </source>
</evidence>
<dbReference type="Gene3D" id="1.20.58.390">
    <property type="entry name" value="Neurotransmitter-gated ion-channel transmembrane domain"/>
    <property type="match status" value="1"/>
</dbReference>
<dbReference type="SUPFAM" id="SSF90112">
    <property type="entry name" value="Neurotransmitter-gated ion-channel transmembrane pore"/>
    <property type="match status" value="1"/>
</dbReference>
<dbReference type="EnsemblMetazoa" id="PPA05332.1">
    <property type="protein sequence ID" value="PPA05332.1"/>
    <property type="gene ID" value="WBGene00094886"/>
</dbReference>
<keyword evidence="2" id="KW-0812">Transmembrane</keyword>
<accession>A0A2A6BXM5</accession>
<accession>A0A8R1U667</accession>
<dbReference type="GO" id="GO:0004888">
    <property type="term" value="F:transmembrane signaling receptor activity"/>
    <property type="evidence" value="ECO:0007669"/>
    <property type="project" value="InterPro"/>
</dbReference>